<dbReference type="InterPro" id="IPR050535">
    <property type="entry name" value="DNA_Repair-Maintenance_Comp"/>
</dbReference>
<evidence type="ECO:0000256" key="3">
    <source>
        <dbReference type="ARBA" id="ARBA00013365"/>
    </source>
</evidence>
<dbReference type="GO" id="GO:0004519">
    <property type="term" value="F:endonuclease activity"/>
    <property type="evidence" value="ECO:0007669"/>
    <property type="project" value="UniProtKB-KW"/>
</dbReference>
<dbReference type="PANTHER" id="PTHR30337">
    <property type="entry name" value="COMPONENT OF ATP-DEPENDENT DSDNA EXONUCLEASE"/>
    <property type="match status" value="1"/>
</dbReference>
<comment type="similarity">
    <text evidence="1 7">Belongs to the SbcD family.</text>
</comment>
<evidence type="ECO:0000256" key="4">
    <source>
        <dbReference type="ARBA" id="ARBA00022722"/>
    </source>
</evidence>
<keyword evidence="6 7" id="KW-0269">Exonuclease</keyword>
<accession>A0AA41ZCY0</accession>
<evidence type="ECO:0000256" key="5">
    <source>
        <dbReference type="ARBA" id="ARBA00022801"/>
    </source>
</evidence>
<feature type="domain" description="Nuclease SbcCD subunit D C-terminal" evidence="9">
    <location>
        <begin position="282"/>
        <end position="377"/>
    </location>
</feature>
<keyword evidence="7" id="KW-0233">DNA recombination</keyword>
<dbReference type="GO" id="GO:0006310">
    <property type="term" value="P:DNA recombination"/>
    <property type="evidence" value="ECO:0007669"/>
    <property type="project" value="UniProtKB-KW"/>
</dbReference>
<dbReference type="RefSeq" id="WP_265895406.1">
    <property type="nucleotide sequence ID" value="NZ_JAPIVE010000001.1"/>
</dbReference>
<dbReference type="Gene3D" id="3.60.21.10">
    <property type="match status" value="1"/>
</dbReference>
<dbReference type="EMBL" id="JAPIVE010000001">
    <property type="protein sequence ID" value="MCX2522999.1"/>
    <property type="molecule type" value="Genomic_DNA"/>
</dbReference>
<dbReference type="InterPro" id="IPR004593">
    <property type="entry name" value="SbcD"/>
</dbReference>
<keyword evidence="11" id="KW-1185">Reference proteome</keyword>
<dbReference type="NCBIfam" id="TIGR00619">
    <property type="entry name" value="sbcd"/>
    <property type="match status" value="1"/>
</dbReference>
<keyword evidence="7" id="KW-0255">Endonuclease</keyword>
<dbReference type="InterPro" id="IPR029052">
    <property type="entry name" value="Metallo-depent_PP-like"/>
</dbReference>
<comment type="function">
    <text evidence="7">SbcCD cleaves DNA hairpin structures. These structures can inhibit DNA replication and are intermediates in certain DNA recombination reactions. The complex acts as a 3'-&gt;5' double strand exonuclease that can open hairpins. It also has a 5' single-strand endonuclease activity.</text>
</comment>
<dbReference type="GO" id="GO:0008408">
    <property type="term" value="F:3'-5' exonuclease activity"/>
    <property type="evidence" value="ECO:0007669"/>
    <property type="project" value="InterPro"/>
</dbReference>
<comment type="caution">
    <text evidence="10">The sequence shown here is derived from an EMBL/GenBank/DDBJ whole genome shotgun (WGS) entry which is preliminary data.</text>
</comment>
<dbReference type="InterPro" id="IPR004843">
    <property type="entry name" value="Calcineurin-like_PHP"/>
</dbReference>
<name>A0AA41ZCY0_9GAMM</name>
<evidence type="ECO:0000256" key="6">
    <source>
        <dbReference type="ARBA" id="ARBA00022839"/>
    </source>
</evidence>
<protein>
    <recommendedName>
        <fullName evidence="3 7">Nuclease SbcCD subunit D</fullName>
    </recommendedName>
</protein>
<feature type="domain" description="Calcineurin-like phosphoesterase" evidence="8">
    <location>
        <begin position="3"/>
        <end position="231"/>
    </location>
</feature>
<keyword evidence="5 7" id="KW-0378">Hydrolase</keyword>
<reference evidence="10" key="1">
    <citation type="submission" date="2022-11" db="EMBL/GenBank/DDBJ databases">
        <title>Larsenimonas rhizosphaerae sp. nov., isolated from a tidal mudflat.</title>
        <authorList>
            <person name="Lee S.D."/>
            <person name="Kim I.S."/>
        </authorList>
    </citation>
    <scope>NUCLEOTIDE SEQUENCE</scope>
    <source>
        <strain evidence="10">GH2-1</strain>
    </source>
</reference>
<sequence length="404" mass="44421">MLTFLHTADWHLGQNFHGHDRHAEHRAFLDWLLDTLNREAIDALLIAGDIFDVVNPSLAAQRLLYDFILKAHTARPAMDIVMIAGNHDSGARIELPGPLLERLNTHAIGQLHYLDGAIDTDRLCVPLTDAAGRQAAWCVAIPFLRPSDVSGRGYSDYQAGARAVHDDIFARALARRAPDEALIAMGHAHLKGGSISEHSERPIVIGGEESLPASLFPEDIAYVAMGHLHKPQRVDHQDRIRYSGSPIPLDLSERHYARQVCIGKLDQGHLVHQRSIAIPDHTPMRRIGPASLPEVLAELDALEQDTAASPGWLDVQVMLEGPCLSLRADIDARLTGKPWRLVAIQVHYPRSDKQAPPSPRLEDTTPAALFEATWTHHYGSAPDATVLADFHALAQAVHDSEDPA</sequence>
<gene>
    <name evidence="7" type="primary">sbcD</name>
    <name evidence="10" type="ORF">OQ287_01965</name>
</gene>
<dbReference type="Pfam" id="PF00149">
    <property type="entry name" value="Metallophos"/>
    <property type="match status" value="1"/>
</dbReference>
<dbReference type="AlphaFoldDB" id="A0AA41ZCY0"/>
<proteinExistence type="inferred from homology"/>
<evidence type="ECO:0000259" key="8">
    <source>
        <dbReference type="Pfam" id="PF00149"/>
    </source>
</evidence>
<evidence type="ECO:0000256" key="7">
    <source>
        <dbReference type="RuleBase" id="RU363069"/>
    </source>
</evidence>
<evidence type="ECO:0000256" key="1">
    <source>
        <dbReference type="ARBA" id="ARBA00010555"/>
    </source>
</evidence>
<dbReference type="InterPro" id="IPR041796">
    <property type="entry name" value="Mre11_N"/>
</dbReference>
<dbReference type="PANTHER" id="PTHR30337:SF0">
    <property type="entry name" value="NUCLEASE SBCCD SUBUNIT D"/>
    <property type="match status" value="1"/>
</dbReference>
<evidence type="ECO:0000256" key="2">
    <source>
        <dbReference type="ARBA" id="ARBA00011322"/>
    </source>
</evidence>
<dbReference type="CDD" id="cd00840">
    <property type="entry name" value="MPP_Mre11_N"/>
    <property type="match status" value="1"/>
</dbReference>
<dbReference type="InterPro" id="IPR026843">
    <property type="entry name" value="SbcD_C"/>
</dbReference>
<dbReference type="GO" id="GO:0006260">
    <property type="term" value="P:DNA replication"/>
    <property type="evidence" value="ECO:0007669"/>
    <property type="project" value="UniProtKB-KW"/>
</dbReference>
<comment type="subunit">
    <text evidence="2 7">Heterodimer of SbcC and SbcD.</text>
</comment>
<dbReference type="Pfam" id="PF12320">
    <property type="entry name" value="SbcD_C"/>
    <property type="match status" value="1"/>
</dbReference>
<organism evidence="10 11">
    <name type="scientific">Larsenimonas rhizosphaerae</name>
    <dbReference type="NCBI Taxonomy" id="2944682"/>
    <lineage>
        <taxon>Bacteria</taxon>
        <taxon>Pseudomonadati</taxon>
        <taxon>Pseudomonadota</taxon>
        <taxon>Gammaproteobacteria</taxon>
        <taxon>Oceanospirillales</taxon>
        <taxon>Halomonadaceae</taxon>
        <taxon>Larsenimonas</taxon>
    </lineage>
</organism>
<evidence type="ECO:0000313" key="11">
    <source>
        <dbReference type="Proteomes" id="UP001165678"/>
    </source>
</evidence>
<keyword evidence="7" id="KW-0235">DNA replication</keyword>
<dbReference type="Proteomes" id="UP001165678">
    <property type="component" value="Unassembled WGS sequence"/>
</dbReference>
<dbReference type="SUPFAM" id="SSF56300">
    <property type="entry name" value="Metallo-dependent phosphatases"/>
    <property type="match status" value="1"/>
</dbReference>
<evidence type="ECO:0000313" key="10">
    <source>
        <dbReference type="EMBL" id="MCX2522999.1"/>
    </source>
</evidence>
<evidence type="ECO:0000259" key="9">
    <source>
        <dbReference type="Pfam" id="PF12320"/>
    </source>
</evidence>
<keyword evidence="4 7" id="KW-0540">Nuclease</keyword>